<comment type="function">
    <text evidence="12">Catalyzes the acylation of glycosyl-4,4'-diaponeurosporenoate, i.e. the esterification of glucose at the C6'' position with the carboxyl group of the C(15) fatty acid 12-methyltetradecanoic acid, to yield staphyloxanthin. This is the last step in the biosynthesis of this orange pigment, present in most staphylococci strains.</text>
</comment>
<reference evidence="14 15" key="1">
    <citation type="submission" date="2021-01" db="EMBL/GenBank/DDBJ databases">
        <title>Genomic Encyclopedia of Type Strains, Phase IV (KMG-IV): sequencing the most valuable type-strain genomes for metagenomic binning, comparative biology and taxonomic classification.</title>
        <authorList>
            <person name="Goeker M."/>
        </authorList>
    </citation>
    <scope>NUCLEOTIDE SEQUENCE [LARGE SCALE GENOMIC DNA]</scope>
    <source>
        <strain evidence="14 15">DSM 104297</strain>
    </source>
</reference>
<keyword evidence="7 13" id="KW-0472">Membrane</keyword>
<proteinExistence type="inferred from homology"/>
<dbReference type="Pfam" id="PF18927">
    <property type="entry name" value="CrtO"/>
    <property type="match status" value="1"/>
</dbReference>
<evidence type="ECO:0000256" key="6">
    <source>
        <dbReference type="ARBA" id="ARBA00022989"/>
    </source>
</evidence>
<keyword evidence="15" id="KW-1185">Reference proteome</keyword>
<evidence type="ECO:0000313" key="14">
    <source>
        <dbReference type="EMBL" id="MBM7702028.1"/>
    </source>
</evidence>
<keyword evidence="3 14" id="KW-0808">Transferase</keyword>
<evidence type="ECO:0000256" key="8">
    <source>
        <dbReference type="ARBA" id="ARBA00023315"/>
    </source>
</evidence>
<evidence type="ECO:0000256" key="2">
    <source>
        <dbReference type="ARBA" id="ARBA00022475"/>
    </source>
</evidence>
<keyword evidence="5" id="KW-0732">Signal</keyword>
<feature type="transmembrane region" description="Helical" evidence="13">
    <location>
        <begin position="122"/>
        <end position="141"/>
    </location>
</feature>
<evidence type="ECO:0000256" key="12">
    <source>
        <dbReference type="ARBA" id="ARBA00025324"/>
    </source>
</evidence>
<comment type="caution">
    <text evidence="14">The sequence shown here is derived from an EMBL/GenBank/DDBJ whole genome shotgun (WGS) entry which is preliminary data.</text>
</comment>
<dbReference type="Proteomes" id="UP000809829">
    <property type="component" value="Unassembled WGS sequence"/>
</dbReference>
<comment type="similarity">
    <text evidence="10">Belongs to the acyltransferase CrtO family.</text>
</comment>
<evidence type="ECO:0000256" key="3">
    <source>
        <dbReference type="ARBA" id="ARBA00022679"/>
    </source>
</evidence>
<comment type="pathway">
    <text evidence="9">Carotenoid biosynthesis; staphyloxanthin biosynthesis; staphyloxanthin from farnesyl diphosphate: step 5/5.</text>
</comment>
<evidence type="ECO:0000256" key="1">
    <source>
        <dbReference type="ARBA" id="ARBA00004162"/>
    </source>
</evidence>
<evidence type="ECO:0000256" key="10">
    <source>
        <dbReference type="ARBA" id="ARBA00023603"/>
    </source>
</evidence>
<dbReference type="RefSeq" id="WP_205184224.1">
    <property type="nucleotide sequence ID" value="NZ_JAFBFC010000001.1"/>
</dbReference>
<evidence type="ECO:0000313" key="15">
    <source>
        <dbReference type="Proteomes" id="UP000809829"/>
    </source>
</evidence>
<dbReference type="InterPro" id="IPR044021">
    <property type="entry name" value="CrtO"/>
</dbReference>
<keyword evidence="2" id="KW-1003">Cell membrane</keyword>
<evidence type="ECO:0000256" key="13">
    <source>
        <dbReference type="SAM" id="Phobius"/>
    </source>
</evidence>
<keyword evidence="4 13" id="KW-0812">Transmembrane</keyword>
<accession>A0ABS2QRF0</accession>
<evidence type="ECO:0000256" key="9">
    <source>
        <dbReference type="ARBA" id="ARBA00023588"/>
    </source>
</evidence>
<keyword evidence="6 13" id="KW-1133">Transmembrane helix</keyword>
<keyword evidence="8 14" id="KW-0012">Acyltransferase</keyword>
<evidence type="ECO:0000256" key="11">
    <source>
        <dbReference type="ARBA" id="ARBA00023667"/>
    </source>
</evidence>
<protein>
    <recommendedName>
        <fullName evidence="11">Glycosyl-4,4'-diaponeurosporenoate acyltransferase</fullName>
    </recommendedName>
</protein>
<evidence type="ECO:0000256" key="5">
    <source>
        <dbReference type="ARBA" id="ARBA00022729"/>
    </source>
</evidence>
<name>A0ABS2QRF0_9BACI</name>
<comment type="subcellular location">
    <subcellularLocation>
        <location evidence="1">Cell membrane</location>
        <topology evidence="1">Single-pass membrane protein</topology>
    </subcellularLocation>
</comment>
<evidence type="ECO:0000256" key="7">
    <source>
        <dbReference type="ARBA" id="ARBA00023136"/>
    </source>
</evidence>
<evidence type="ECO:0000256" key="4">
    <source>
        <dbReference type="ARBA" id="ARBA00022692"/>
    </source>
</evidence>
<gene>
    <name evidence="14" type="ORF">JOC83_000854</name>
</gene>
<sequence>MIEFTPIVVTIINIFSWLVIHLGISYLCVLIPIDFFKQESWIYKEKKWEERGRLYERLQVKKWKDKLPEGGGIYKRGFEKRTLKRYANAYLSTFLFETKRAELTHWLSIPPSLFFFLWNPPVVGIIMIVYAVTFNLPFIMVQRYNRIRLTKLIQKKGSIDDTAISSTYIELDQ</sequence>
<dbReference type="GO" id="GO:0016746">
    <property type="term" value="F:acyltransferase activity"/>
    <property type="evidence" value="ECO:0007669"/>
    <property type="project" value="UniProtKB-KW"/>
</dbReference>
<organism evidence="14 15">
    <name type="scientific">Priestia iocasae</name>
    <dbReference type="NCBI Taxonomy" id="2291674"/>
    <lineage>
        <taxon>Bacteria</taxon>
        <taxon>Bacillati</taxon>
        <taxon>Bacillota</taxon>
        <taxon>Bacilli</taxon>
        <taxon>Bacillales</taxon>
        <taxon>Bacillaceae</taxon>
        <taxon>Priestia</taxon>
    </lineage>
</organism>
<dbReference type="EMBL" id="JAFBFC010000001">
    <property type="protein sequence ID" value="MBM7702028.1"/>
    <property type="molecule type" value="Genomic_DNA"/>
</dbReference>
<feature type="transmembrane region" description="Helical" evidence="13">
    <location>
        <begin position="7"/>
        <end position="33"/>
    </location>
</feature>